<dbReference type="PANTHER" id="PTHR42973:SF7">
    <property type="entry name" value="FAD-BINDING PCMH-TYPE DOMAIN-CONTAINING PROTEIN"/>
    <property type="match status" value="1"/>
</dbReference>
<dbReference type="Proteomes" id="UP001610432">
    <property type="component" value="Unassembled WGS sequence"/>
</dbReference>
<dbReference type="Gene3D" id="3.30.465.10">
    <property type="match status" value="1"/>
</dbReference>
<keyword evidence="7" id="KW-1185">Reference proteome</keyword>
<evidence type="ECO:0000256" key="1">
    <source>
        <dbReference type="ARBA" id="ARBA00005466"/>
    </source>
</evidence>
<gene>
    <name evidence="6" type="ORF">BJX67DRAFT_383956</name>
</gene>
<reference evidence="6 7" key="1">
    <citation type="submission" date="2024-07" db="EMBL/GenBank/DDBJ databases">
        <title>Section-level genome sequencing and comparative genomics of Aspergillus sections Usti and Cavernicolus.</title>
        <authorList>
            <consortium name="Lawrence Berkeley National Laboratory"/>
            <person name="Nybo J.L."/>
            <person name="Vesth T.C."/>
            <person name="Theobald S."/>
            <person name="Frisvad J.C."/>
            <person name="Larsen T.O."/>
            <person name="Kjaerboelling I."/>
            <person name="Rothschild-Mancinelli K."/>
            <person name="Lyhne E.K."/>
            <person name="Kogle M.E."/>
            <person name="Barry K."/>
            <person name="Clum A."/>
            <person name="Na H."/>
            <person name="Ledsgaard L."/>
            <person name="Lin J."/>
            <person name="Lipzen A."/>
            <person name="Kuo A."/>
            <person name="Riley R."/>
            <person name="Mondo S."/>
            <person name="Labutti K."/>
            <person name="Haridas S."/>
            <person name="Pangalinan J."/>
            <person name="Salamov A.A."/>
            <person name="Simmons B.A."/>
            <person name="Magnuson J.K."/>
            <person name="Chen J."/>
            <person name="Drula E."/>
            <person name="Henrissat B."/>
            <person name="Wiebenga A."/>
            <person name="Lubbers R.J."/>
            <person name="Gomes A.C."/>
            <person name="Macurrencykelacurrency M.R."/>
            <person name="Stajich J."/>
            <person name="Grigoriev I.V."/>
            <person name="Mortensen U.H."/>
            <person name="De Vries R.P."/>
            <person name="Baker S.E."/>
            <person name="Andersen M.R."/>
        </authorList>
    </citation>
    <scope>NUCLEOTIDE SEQUENCE [LARGE SCALE GENOMIC DNA]</scope>
    <source>
        <strain evidence="6 7">CBS 449.75</strain>
    </source>
</reference>
<dbReference type="GeneID" id="98148642"/>
<evidence type="ECO:0000313" key="7">
    <source>
        <dbReference type="Proteomes" id="UP001610432"/>
    </source>
</evidence>
<dbReference type="Pfam" id="PF01565">
    <property type="entry name" value="FAD_binding_4"/>
    <property type="match status" value="1"/>
</dbReference>
<dbReference type="PANTHER" id="PTHR42973">
    <property type="entry name" value="BINDING OXIDOREDUCTASE, PUTATIVE (AFU_ORTHOLOGUE AFUA_1G17690)-RELATED"/>
    <property type="match status" value="1"/>
</dbReference>
<dbReference type="InterPro" id="IPR036318">
    <property type="entry name" value="FAD-bd_PCMH-like_sf"/>
</dbReference>
<organism evidence="6 7">
    <name type="scientific">Aspergillus lucknowensis</name>
    <dbReference type="NCBI Taxonomy" id="176173"/>
    <lineage>
        <taxon>Eukaryota</taxon>
        <taxon>Fungi</taxon>
        <taxon>Dikarya</taxon>
        <taxon>Ascomycota</taxon>
        <taxon>Pezizomycotina</taxon>
        <taxon>Eurotiomycetes</taxon>
        <taxon>Eurotiomycetidae</taxon>
        <taxon>Eurotiales</taxon>
        <taxon>Aspergillaceae</taxon>
        <taxon>Aspergillus</taxon>
        <taxon>Aspergillus subgen. Nidulantes</taxon>
    </lineage>
</organism>
<keyword evidence="2" id="KW-0285">Flavoprotein</keyword>
<evidence type="ECO:0000256" key="3">
    <source>
        <dbReference type="ARBA" id="ARBA00022827"/>
    </source>
</evidence>
<dbReference type="InterPro" id="IPR016169">
    <property type="entry name" value="FAD-bd_PCMH_sub2"/>
</dbReference>
<dbReference type="EMBL" id="JBFXLQ010000042">
    <property type="protein sequence ID" value="KAL2864296.1"/>
    <property type="molecule type" value="Genomic_DNA"/>
</dbReference>
<dbReference type="Gene3D" id="3.40.462.20">
    <property type="match status" value="1"/>
</dbReference>
<keyword evidence="4" id="KW-0560">Oxidoreductase</keyword>
<dbReference type="PROSITE" id="PS51387">
    <property type="entry name" value="FAD_PCMH"/>
    <property type="match status" value="1"/>
</dbReference>
<accession>A0ABR4LIK9</accession>
<dbReference type="SUPFAM" id="SSF56176">
    <property type="entry name" value="FAD-binding/transporter-associated domain-like"/>
    <property type="match status" value="1"/>
</dbReference>
<dbReference type="InterPro" id="IPR006094">
    <property type="entry name" value="Oxid_FAD_bind_N"/>
</dbReference>
<evidence type="ECO:0000256" key="2">
    <source>
        <dbReference type="ARBA" id="ARBA00022630"/>
    </source>
</evidence>
<comment type="caution">
    <text evidence="6">The sequence shown here is derived from an EMBL/GenBank/DDBJ whole genome shotgun (WGS) entry which is preliminary data.</text>
</comment>
<evidence type="ECO:0000256" key="4">
    <source>
        <dbReference type="ARBA" id="ARBA00023002"/>
    </source>
</evidence>
<sequence length="322" mass="34576">MHGRSTKPDTVVVDLRLLSTVTLDEDAGTATVAGGALIRDVVSTLQGQGFITPVGLIASVGYVRWAMYGGYGAYASRFGLGVDQIVSARVVTVSGEIVTADAGSDLLQGIRGAGGAFGVILDLTVRVYKLSSILAGIIVFDSSDLPGVVRKFEDGYRALGNAPNGLPAPLYLHQIVPNFPTPVLGALFMWANEDTATGEEWIEKICALAPVMSQTVTQATRLAWLDEQSKLFAQNMLGRMWTINLRQITDEVAGVIGEFTGNRRFPDDPHVLFDIHELRGGTPSATRQGAGIGKDSVFHAQDPHFVIEICPTVRTRRSSRVH</sequence>
<feature type="domain" description="FAD-binding PCMH-type" evidence="5">
    <location>
        <begin position="1"/>
        <end position="130"/>
    </location>
</feature>
<keyword evidence="3" id="KW-0274">FAD</keyword>
<name>A0ABR4LIK9_9EURO</name>
<dbReference type="InterPro" id="IPR016166">
    <property type="entry name" value="FAD-bd_PCMH"/>
</dbReference>
<comment type="similarity">
    <text evidence="1">Belongs to the oxygen-dependent FAD-linked oxidoreductase family.</text>
</comment>
<protein>
    <recommendedName>
        <fullName evidence="5">FAD-binding PCMH-type domain-containing protein</fullName>
    </recommendedName>
</protein>
<dbReference type="InterPro" id="IPR050416">
    <property type="entry name" value="FAD-linked_Oxidoreductase"/>
</dbReference>
<evidence type="ECO:0000259" key="5">
    <source>
        <dbReference type="PROSITE" id="PS51387"/>
    </source>
</evidence>
<evidence type="ECO:0000313" key="6">
    <source>
        <dbReference type="EMBL" id="KAL2864296.1"/>
    </source>
</evidence>
<proteinExistence type="inferred from homology"/>
<dbReference type="RefSeq" id="XP_070883275.1">
    <property type="nucleotide sequence ID" value="XM_071033570.1"/>
</dbReference>